<dbReference type="InterPro" id="IPR051533">
    <property type="entry name" value="WaaL-like"/>
</dbReference>
<dbReference type="Pfam" id="PF04932">
    <property type="entry name" value="Wzy_C"/>
    <property type="match status" value="1"/>
</dbReference>
<evidence type="ECO:0000256" key="2">
    <source>
        <dbReference type="ARBA" id="ARBA00022692"/>
    </source>
</evidence>
<keyword evidence="3 5" id="KW-1133">Transmembrane helix</keyword>
<feature type="transmembrane region" description="Helical" evidence="5">
    <location>
        <begin position="172"/>
        <end position="187"/>
    </location>
</feature>
<feature type="transmembrane region" description="Helical" evidence="5">
    <location>
        <begin position="353"/>
        <end position="374"/>
    </location>
</feature>
<keyword evidence="7" id="KW-0436">Ligase</keyword>
<dbReference type="PANTHER" id="PTHR37422:SF23">
    <property type="entry name" value="TEICHURONIC ACID BIOSYNTHESIS PROTEIN TUAE"/>
    <property type="match status" value="1"/>
</dbReference>
<organism evidence="7 8">
    <name type="scientific">Chelativorans intermedius</name>
    <dbReference type="NCBI Taxonomy" id="515947"/>
    <lineage>
        <taxon>Bacteria</taxon>
        <taxon>Pseudomonadati</taxon>
        <taxon>Pseudomonadota</taxon>
        <taxon>Alphaproteobacteria</taxon>
        <taxon>Hyphomicrobiales</taxon>
        <taxon>Phyllobacteriaceae</taxon>
        <taxon>Chelativorans</taxon>
    </lineage>
</organism>
<sequence>MKYPAVNRLFTFACFSVSPIAGSLVSFLWHGGALWCTFEVATRRQRLSDDRDMRNIALLLYLYAGATLLSYLINGPSTDTIGRIIPLATFLLFPFSYSVWSISEKSAVREAAIFGSMAASYGAALFALVEHFVLHTRPEGGAGNALVFALVSCMAGAVCLSAALIQETRWRAALFGGYAASVLAVLLSESRSVWVAMAVLLVVNLIVFRRRLQQIFRGSLIYAAAAFLMIAIAASGVLIDRFKQLEADWTVLSEQGDYNSSTGLRLAMWEIGARHFLARPLLGNGPQNTRAIIRENLAENFGIGRSFTHFHNGFLTLLVESGILGGGAVIAVFLLATWMALRNLRAASDENARFGAMLLLTLVVTYGVSGSVNIVLGHDIIDTVFMVFLIVGTYLASGESMLEKRRRAGLREPQ</sequence>
<comment type="subcellular location">
    <subcellularLocation>
        <location evidence="1">Membrane</location>
        <topology evidence="1">Multi-pass membrane protein</topology>
    </subcellularLocation>
</comment>
<feature type="transmembrane region" description="Helical" evidence="5">
    <location>
        <begin position="380"/>
        <end position="397"/>
    </location>
</feature>
<feature type="transmembrane region" description="Helical" evidence="5">
    <location>
        <begin position="112"/>
        <end position="133"/>
    </location>
</feature>
<gene>
    <name evidence="7" type="ORF">ACFFJ2_00995</name>
</gene>
<dbReference type="InterPro" id="IPR007016">
    <property type="entry name" value="O-antigen_ligase-rel_domated"/>
</dbReference>
<evidence type="ECO:0000256" key="1">
    <source>
        <dbReference type="ARBA" id="ARBA00004141"/>
    </source>
</evidence>
<feature type="transmembrane region" description="Helical" evidence="5">
    <location>
        <begin position="220"/>
        <end position="239"/>
    </location>
</feature>
<comment type="caution">
    <text evidence="7">The sequence shown here is derived from an EMBL/GenBank/DDBJ whole genome shotgun (WGS) entry which is preliminary data.</text>
</comment>
<dbReference type="GO" id="GO:0016874">
    <property type="term" value="F:ligase activity"/>
    <property type="evidence" value="ECO:0007669"/>
    <property type="project" value="UniProtKB-KW"/>
</dbReference>
<feature type="transmembrane region" description="Helical" evidence="5">
    <location>
        <begin position="20"/>
        <end position="41"/>
    </location>
</feature>
<feature type="transmembrane region" description="Helical" evidence="5">
    <location>
        <begin position="322"/>
        <end position="341"/>
    </location>
</feature>
<dbReference type="Proteomes" id="UP001589755">
    <property type="component" value="Unassembled WGS sequence"/>
</dbReference>
<name>A0ABV6D2Y0_9HYPH</name>
<feature type="transmembrane region" description="Helical" evidence="5">
    <location>
        <begin position="80"/>
        <end position="100"/>
    </location>
</feature>
<keyword evidence="8" id="KW-1185">Reference proteome</keyword>
<evidence type="ECO:0000256" key="5">
    <source>
        <dbReference type="SAM" id="Phobius"/>
    </source>
</evidence>
<dbReference type="EMBL" id="JBHLXD010000002">
    <property type="protein sequence ID" value="MFC0206973.1"/>
    <property type="molecule type" value="Genomic_DNA"/>
</dbReference>
<reference evidence="7 8" key="1">
    <citation type="submission" date="2024-09" db="EMBL/GenBank/DDBJ databases">
        <authorList>
            <person name="Sun Q."/>
            <person name="Mori K."/>
        </authorList>
    </citation>
    <scope>NUCLEOTIDE SEQUENCE [LARGE SCALE GENOMIC DNA]</scope>
    <source>
        <strain evidence="7 8">CCM 8543</strain>
    </source>
</reference>
<evidence type="ECO:0000313" key="8">
    <source>
        <dbReference type="Proteomes" id="UP001589755"/>
    </source>
</evidence>
<dbReference type="RefSeq" id="WP_261520213.1">
    <property type="nucleotide sequence ID" value="NZ_JAODNW010000009.1"/>
</dbReference>
<evidence type="ECO:0000313" key="7">
    <source>
        <dbReference type="EMBL" id="MFC0206973.1"/>
    </source>
</evidence>
<feature type="transmembrane region" description="Helical" evidence="5">
    <location>
        <begin position="193"/>
        <end position="208"/>
    </location>
</feature>
<evidence type="ECO:0000259" key="6">
    <source>
        <dbReference type="Pfam" id="PF04932"/>
    </source>
</evidence>
<proteinExistence type="predicted"/>
<keyword evidence="4 5" id="KW-0472">Membrane</keyword>
<feature type="domain" description="O-antigen ligase-related" evidence="6">
    <location>
        <begin position="179"/>
        <end position="327"/>
    </location>
</feature>
<protein>
    <submittedName>
        <fullName evidence="7">O-antigen ligase family protein</fullName>
    </submittedName>
</protein>
<evidence type="ECO:0000256" key="4">
    <source>
        <dbReference type="ARBA" id="ARBA00023136"/>
    </source>
</evidence>
<accession>A0ABV6D2Y0</accession>
<feature type="transmembrane region" description="Helical" evidence="5">
    <location>
        <begin position="53"/>
        <end position="74"/>
    </location>
</feature>
<dbReference type="PANTHER" id="PTHR37422">
    <property type="entry name" value="TEICHURONIC ACID BIOSYNTHESIS PROTEIN TUAE"/>
    <property type="match status" value="1"/>
</dbReference>
<evidence type="ECO:0000256" key="3">
    <source>
        <dbReference type="ARBA" id="ARBA00022989"/>
    </source>
</evidence>
<feature type="transmembrane region" description="Helical" evidence="5">
    <location>
        <begin position="145"/>
        <end position="165"/>
    </location>
</feature>
<keyword evidence="2 5" id="KW-0812">Transmembrane</keyword>